<sequence length="185" mass="20534">MSSDFPETMNFGKGMRMTFENNIRRVEVGGQEGDDIFYVPTHWHENHDEMICVLEGQLEVTLGKGVIICTPAKGDVVVPRGVPHSLKGIKGVACVFTERTNPGEFPAKELFFRNMFSLQGQGGLLPVMLVFYAGDIFPVFPVHSVWLEKAVKMPFNPLEDILTPLSPRSLSQFLEATSPHALGID</sequence>
<evidence type="ECO:0000313" key="2">
    <source>
        <dbReference type="EMBL" id="KAF5392781.1"/>
    </source>
</evidence>
<dbReference type="AlphaFoldDB" id="A0A8H5MGE6"/>
<dbReference type="InterPro" id="IPR014710">
    <property type="entry name" value="RmlC-like_jellyroll"/>
</dbReference>
<dbReference type="SUPFAM" id="SSF51182">
    <property type="entry name" value="RmlC-like cupins"/>
    <property type="match status" value="1"/>
</dbReference>
<gene>
    <name evidence="2" type="ORF">D9757_001018</name>
</gene>
<name>A0A8H5MGE6_9AGAR</name>
<comment type="caution">
    <text evidence="2">The sequence shown here is derived from an EMBL/GenBank/DDBJ whole genome shotgun (WGS) entry which is preliminary data.</text>
</comment>
<proteinExistence type="predicted"/>
<evidence type="ECO:0000259" key="1">
    <source>
        <dbReference type="Pfam" id="PF07883"/>
    </source>
</evidence>
<dbReference type="InterPro" id="IPR011051">
    <property type="entry name" value="RmlC_Cupin_sf"/>
</dbReference>
<evidence type="ECO:0000313" key="3">
    <source>
        <dbReference type="Proteomes" id="UP000518752"/>
    </source>
</evidence>
<dbReference type="OrthoDB" id="504210at2759"/>
<reference evidence="2 3" key="1">
    <citation type="journal article" date="2020" name="ISME J.">
        <title>Uncovering the hidden diversity of litter-decomposition mechanisms in mushroom-forming fungi.</title>
        <authorList>
            <person name="Floudas D."/>
            <person name="Bentzer J."/>
            <person name="Ahren D."/>
            <person name="Johansson T."/>
            <person name="Persson P."/>
            <person name="Tunlid A."/>
        </authorList>
    </citation>
    <scope>NUCLEOTIDE SEQUENCE [LARGE SCALE GENOMIC DNA]</scope>
    <source>
        <strain evidence="2 3">CBS 406.79</strain>
    </source>
</reference>
<dbReference type="Proteomes" id="UP000518752">
    <property type="component" value="Unassembled WGS sequence"/>
</dbReference>
<feature type="domain" description="Cupin type-2" evidence="1">
    <location>
        <begin position="39"/>
        <end position="87"/>
    </location>
</feature>
<accession>A0A8H5MGE6</accession>
<organism evidence="2 3">
    <name type="scientific">Collybiopsis confluens</name>
    <dbReference type="NCBI Taxonomy" id="2823264"/>
    <lineage>
        <taxon>Eukaryota</taxon>
        <taxon>Fungi</taxon>
        <taxon>Dikarya</taxon>
        <taxon>Basidiomycota</taxon>
        <taxon>Agaricomycotina</taxon>
        <taxon>Agaricomycetes</taxon>
        <taxon>Agaricomycetidae</taxon>
        <taxon>Agaricales</taxon>
        <taxon>Marasmiineae</taxon>
        <taxon>Omphalotaceae</taxon>
        <taxon>Collybiopsis</taxon>
    </lineage>
</organism>
<dbReference type="EMBL" id="JAACJN010000004">
    <property type="protein sequence ID" value="KAF5392781.1"/>
    <property type="molecule type" value="Genomic_DNA"/>
</dbReference>
<keyword evidence="3" id="KW-1185">Reference proteome</keyword>
<protein>
    <recommendedName>
        <fullName evidence="1">Cupin type-2 domain-containing protein</fullName>
    </recommendedName>
</protein>
<dbReference type="Pfam" id="PF07883">
    <property type="entry name" value="Cupin_2"/>
    <property type="match status" value="1"/>
</dbReference>
<dbReference type="InterPro" id="IPR013096">
    <property type="entry name" value="Cupin_2"/>
</dbReference>
<dbReference type="Gene3D" id="2.60.120.10">
    <property type="entry name" value="Jelly Rolls"/>
    <property type="match status" value="1"/>
</dbReference>